<dbReference type="Pfam" id="PF01636">
    <property type="entry name" value="APH"/>
    <property type="match status" value="1"/>
</dbReference>
<feature type="domain" description="Aminoglycoside phosphotransferase" evidence="1">
    <location>
        <begin position="208"/>
        <end position="240"/>
    </location>
</feature>
<comment type="caution">
    <text evidence="2">The sequence shown here is derived from an EMBL/GenBank/DDBJ whole genome shotgun (WGS) entry which is preliminary data.</text>
</comment>
<evidence type="ECO:0000313" key="3">
    <source>
        <dbReference type="Proteomes" id="UP001397290"/>
    </source>
</evidence>
<dbReference type="PANTHER" id="PTHR21310">
    <property type="entry name" value="AMINOGLYCOSIDE PHOSPHOTRANSFERASE-RELATED-RELATED"/>
    <property type="match status" value="1"/>
</dbReference>
<dbReference type="AlphaFoldDB" id="A0AAW0S4N2"/>
<sequence>MAAAPVRESIQEIDDNSWLIAGRVLLTRAQPSESTWRYKIMNASPPLPKCRPLSDTSDVKLIHDVGDVSAVFAIGDTALCKVRIIDLPHATREHTTLSWLHEREWSFAIPNTLYHAEFDGRYYIVLDRVLGSTLDSVWTTLEEACRQRLVERIVSVCAELAVPAPGISISGVDGCFLSERYLCGREVDCSPTNLRKSCMELGMDCSTLVFYHCDLGPSNILVDLQTDNIGIIDWETAGFVPREWIRTKFRVSSGLDLSTGEGVDWRKRVMLHMGQLGYTDVADAFGNWKT</sequence>
<proteinExistence type="predicted"/>
<gene>
    <name evidence="2" type="ORF">G3M48_007015</name>
</gene>
<dbReference type="InterPro" id="IPR051678">
    <property type="entry name" value="AGP_Transferase"/>
</dbReference>
<organism evidence="2 3">
    <name type="scientific">Beauveria asiatica</name>
    <dbReference type="NCBI Taxonomy" id="1069075"/>
    <lineage>
        <taxon>Eukaryota</taxon>
        <taxon>Fungi</taxon>
        <taxon>Dikarya</taxon>
        <taxon>Ascomycota</taxon>
        <taxon>Pezizomycotina</taxon>
        <taxon>Sordariomycetes</taxon>
        <taxon>Hypocreomycetidae</taxon>
        <taxon>Hypocreales</taxon>
        <taxon>Cordycipitaceae</taxon>
        <taxon>Beauveria</taxon>
    </lineage>
</organism>
<name>A0AAW0S4N2_9HYPO</name>
<dbReference type="Proteomes" id="UP001397290">
    <property type="component" value="Unassembled WGS sequence"/>
</dbReference>
<dbReference type="InterPro" id="IPR011009">
    <property type="entry name" value="Kinase-like_dom_sf"/>
</dbReference>
<dbReference type="EMBL" id="JAAHCF010000049">
    <property type="protein sequence ID" value="KAK8149422.1"/>
    <property type="molecule type" value="Genomic_DNA"/>
</dbReference>
<dbReference type="Gene3D" id="3.90.1200.10">
    <property type="match status" value="1"/>
</dbReference>
<evidence type="ECO:0000259" key="1">
    <source>
        <dbReference type="Pfam" id="PF01636"/>
    </source>
</evidence>
<dbReference type="PANTHER" id="PTHR21310:SF58">
    <property type="entry name" value="AMINOGLYCOSIDE PHOSPHOTRANSFERASE DOMAIN-CONTAINING PROTEIN"/>
    <property type="match status" value="1"/>
</dbReference>
<evidence type="ECO:0000313" key="2">
    <source>
        <dbReference type="EMBL" id="KAK8149422.1"/>
    </source>
</evidence>
<protein>
    <recommendedName>
        <fullName evidence="1">Aminoglycoside phosphotransferase domain-containing protein</fullName>
    </recommendedName>
</protein>
<keyword evidence="3" id="KW-1185">Reference proteome</keyword>
<reference evidence="2 3" key="1">
    <citation type="submission" date="2020-02" db="EMBL/GenBank/DDBJ databases">
        <title>Comparative genomics of the hypocrealean fungal genus Beauvera.</title>
        <authorList>
            <person name="Showalter D.N."/>
            <person name="Bushley K.E."/>
            <person name="Rehner S.A."/>
        </authorList>
    </citation>
    <scope>NUCLEOTIDE SEQUENCE [LARGE SCALE GENOMIC DNA]</scope>
    <source>
        <strain evidence="2 3">ARSEF4384</strain>
    </source>
</reference>
<dbReference type="InterPro" id="IPR002575">
    <property type="entry name" value="Aminoglycoside_PTrfase"/>
</dbReference>
<accession>A0AAW0S4N2</accession>
<dbReference type="SUPFAM" id="SSF56112">
    <property type="entry name" value="Protein kinase-like (PK-like)"/>
    <property type="match status" value="1"/>
</dbReference>